<keyword evidence="6" id="KW-1185">Reference proteome</keyword>
<dbReference type="PANTHER" id="PTHR43767">
    <property type="entry name" value="LONG-CHAIN-FATTY-ACID--COA LIGASE"/>
    <property type="match status" value="1"/>
</dbReference>
<accession>A0A285P5Y9</accession>
<evidence type="ECO:0000256" key="2">
    <source>
        <dbReference type="ARBA" id="ARBA00022598"/>
    </source>
</evidence>
<dbReference type="Gene3D" id="3.30.300.30">
    <property type="match status" value="1"/>
</dbReference>
<dbReference type="Gene3D" id="3.40.50.12780">
    <property type="entry name" value="N-terminal domain of ligase-like"/>
    <property type="match status" value="1"/>
</dbReference>
<dbReference type="PROSITE" id="PS00455">
    <property type="entry name" value="AMP_BINDING"/>
    <property type="match status" value="1"/>
</dbReference>
<evidence type="ECO:0000259" key="3">
    <source>
        <dbReference type="Pfam" id="PF00501"/>
    </source>
</evidence>
<dbReference type="AlphaFoldDB" id="A0A285P5Y9"/>
<dbReference type="RefSeq" id="WP_097009812.1">
    <property type="nucleotide sequence ID" value="NZ_OBEJ01000005.1"/>
</dbReference>
<protein>
    <submittedName>
        <fullName evidence="5">Fatty-acyl-CoA synthase</fullName>
    </submittedName>
</protein>
<reference evidence="5 6" key="1">
    <citation type="submission" date="2017-09" db="EMBL/GenBank/DDBJ databases">
        <authorList>
            <person name="Ehlers B."/>
            <person name="Leendertz F.H."/>
        </authorList>
    </citation>
    <scope>NUCLEOTIDE SEQUENCE [LARGE SCALE GENOMIC DNA]</scope>
    <source>
        <strain evidence="5 6">DSM 27208</strain>
    </source>
</reference>
<dbReference type="Proteomes" id="UP000219453">
    <property type="component" value="Unassembled WGS sequence"/>
</dbReference>
<evidence type="ECO:0000259" key="4">
    <source>
        <dbReference type="Pfam" id="PF13193"/>
    </source>
</evidence>
<dbReference type="InterPro" id="IPR045851">
    <property type="entry name" value="AMP-bd_C_sf"/>
</dbReference>
<dbReference type="InterPro" id="IPR025110">
    <property type="entry name" value="AMP-bd_C"/>
</dbReference>
<dbReference type="InterPro" id="IPR050237">
    <property type="entry name" value="ATP-dep_AMP-bd_enzyme"/>
</dbReference>
<dbReference type="EMBL" id="OBEJ01000005">
    <property type="protein sequence ID" value="SNZ17179.1"/>
    <property type="molecule type" value="Genomic_DNA"/>
</dbReference>
<dbReference type="InterPro" id="IPR042099">
    <property type="entry name" value="ANL_N_sf"/>
</dbReference>
<name>A0A285P5Y9_NATPI</name>
<dbReference type="GO" id="GO:0016877">
    <property type="term" value="F:ligase activity, forming carbon-sulfur bonds"/>
    <property type="evidence" value="ECO:0007669"/>
    <property type="project" value="UniProtKB-ARBA"/>
</dbReference>
<dbReference type="Pfam" id="PF13193">
    <property type="entry name" value="AMP-binding_C"/>
    <property type="match status" value="1"/>
</dbReference>
<gene>
    <name evidence="5" type="ORF">SAMN06269185_2912</name>
</gene>
<dbReference type="PANTHER" id="PTHR43767:SF11">
    <property type="entry name" value="MEDIUM-CHAIN-FATTY-ACID--COA LIGASE"/>
    <property type="match status" value="1"/>
</dbReference>
<dbReference type="FunFam" id="3.30.300.30:FF:000008">
    <property type="entry name" value="2,3-dihydroxybenzoate-AMP ligase"/>
    <property type="match status" value="1"/>
</dbReference>
<dbReference type="CDD" id="cd12119">
    <property type="entry name" value="ttLC_FACS_AlkK_like"/>
    <property type="match status" value="1"/>
</dbReference>
<evidence type="ECO:0000313" key="6">
    <source>
        <dbReference type="Proteomes" id="UP000219453"/>
    </source>
</evidence>
<feature type="domain" description="AMP-dependent synthetase/ligase" evidence="3">
    <location>
        <begin position="15"/>
        <end position="398"/>
    </location>
</feature>
<dbReference type="SUPFAM" id="SSF56801">
    <property type="entry name" value="Acetyl-CoA synthetase-like"/>
    <property type="match status" value="1"/>
</dbReference>
<evidence type="ECO:0000256" key="1">
    <source>
        <dbReference type="ARBA" id="ARBA00006432"/>
    </source>
</evidence>
<comment type="similarity">
    <text evidence="1">Belongs to the ATP-dependent AMP-binding enzyme family.</text>
</comment>
<dbReference type="NCBIfam" id="NF004837">
    <property type="entry name" value="PRK06187.1"/>
    <property type="match status" value="1"/>
</dbReference>
<dbReference type="InterPro" id="IPR000873">
    <property type="entry name" value="AMP-dep_synth/lig_dom"/>
</dbReference>
<keyword evidence="2" id="KW-0436">Ligase</keyword>
<sequence length="555" mass="61492">MPGGSDQTLRPFLWRASKLYPDREIVSRTHEGVERYTYDEYADRVAALASALDDAGIEEGDRVGTVCWNHHRHFEAYFAIPSVGAQLHTINPLLPEHHLQYIVENAQDRVLLVDPSLLEAIEAAYDPEAFESVEQFVVMGSSVPDTSLEPVVAYEEFVDGDAEFDEYDWPDVPESQPAGLCYTSGTTGDPKGVEYTQQMLWSHTMATLPQAGLDIGADDVVMPVVPMFHVNAWGMPFSSTAAGAKHVYPGPSPDPADLAQLIEEEGVTLTAGVPTVWLGLLEYLEENEVDLSSLEQIVIGGSAAPESVIRRFDEEYDVDVVHAWGMTETAPIGTVAHLKPKMDAWDAEDKYAKRAKQGLLVPGLEFKVVDDDGEEVPWNGEDFGELLIKGPWVTTEYFKRPEATEAEFDDEEYLRTGDVVTVDEDGYVHIVDRAKDVIKSGGEWISSLELENALMGNEHVAEATVIGVPHERWQERPVAFVVPAEDADEDDLADGLASMIEDEYPRWWAPDEFVFIDAVPKTATGKFDKKTLREEYADESLVEGQAPDDAAPEQD</sequence>
<dbReference type="InterPro" id="IPR020845">
    <property type="entry name" value="AMP-binding_CS"/>
</dbReference>
<dbReference type="OrthoDB" id="193284at2157"/>
<evidence type="ECO:0000313" key="5">
    <source>
        <dbReference type="EMBL" id="SNZ17179.1"/>
    </source>
</evidence>
<feature type="domain" description="AMP-binding enzyme C-terminal" evidence="4">
    <location>
        <begin position="449"/>
        <end position="526"/>
    </location>
</feature>
<organism evidence="5 6">
    <name type="scientific">Natronoarchaeum philippinense</name>
    <dbReference type="NCBI Taxonomy" id="558529"/>
    <lineage>
        <taxon>Archaea</taxon>
        <taxon>Methanobacteriati</taxon>
        <taxon>Methanobacteriota</taxon>
        <taxon>Stenosarchaea group</taxon>
        <taxon>Halobacteria</taxon>
        <taxon>Halobacteriales</taxon>
        <taxon>Natronoarchaeaceae</taxon>
    </lineage>
</organism>
<proteinExistence type="inferred from homology"/>
<dbReference type="Pfam" id="PF00501">
    <property type="entry name" value="AMP-binding"/>
    <property type="match status" value="1"/>
</dbReference>